<reference evidence="1" key="1">
    <citation type="submission" date="2018-10" db="EMBL/GenBank/DDBJ databases">
        <title>Hidden diversity of soil giant viruses.</title>
        <authorList>
            <person name="Schulz F."/>
            <person name="Alteio L."/>
            <person name="Goudeau D."/>
            <person name="Ryan E.M."/>
            <person name="Malmstrom R.R."/>
            <person name="Blanchard J."/>
            <person name="Woyke T."/>
        </authorList>
    </citation>
    <scope>NUCLEOTIDE SEQUENCE</scope>
    <source>
        <strain evidence="1">HAV1</strain>
    </source>
</reference>
<evidence type="ECO:0000313" key="1">
    <source>
        <dbReference type="EMBL" id="AYV80398.1"/>
    </source>
</evidence>
<dbReference type="EMBL" id="MK072243">
    <property type="protein sequence ID" value="AYV80398.1"/>
    <property type="molecule type" value="Genomic_DNA"/>
</dbReference>
<gene>
    <name evidence="1" type="ORF">Harvfovirus1_23</name>
</gene>
<name>A0A3G4ZZQ5_9VIRU</name>
<organism evidence="1">
    <name type="scientific">Harvfovirus sp</name>
    <dbReference type="NCBI Taxonomy" id="2487768"/>
    <lineage>
        <taxon>Viruses</taxon>
        <taxon>Varidnaviria</taxon>
        <taxon>Bamfordvirae</taxon>
        <taxon>Nucleocytoviricota</taxon>
        <taxon>Megaviricetes</taxon>
        <taxon>Imitervirales</taxon>
        <taxon>Mimiviridae</taxon>
        <taxon>Klosneuvirinae</taxon>
    </lineage>
</organism>
<accession>A0A3G4ZZQ5</accession>
<sequence length="305" mass="36289">MTELIVKENIRKPDRVVKGLFGSIIPAIKKIGKKPLIFDMNDFCPELESLDMLDASLVIEMLDHYEDSKETGVQELKRECVESEEVFKLEIPEEPEEEALVERPPTIKKKRDYSFVGSNHKNKHKVKAINLTTNTFEIYESLYKCQNDLGINAGIIKMCCEGLNHVKSGISKKNNQKYRFEYTNLEPTKLIERVRKYKTDEEKRLARNKYTLKYQQAHKEKVRMCQKKYYESHKNKNKENWNGYSKAFVKIYYERNRGKKPVSEMMDEMMNEMMGDIMEEMILRFREERRPVEIRKFDINEEIIL</sequence>
<protein>
    <submittedName>
        <fullName evidence="1">Uncharacterized protein</fullName>
    </submittedName>
</protein>
<proteinExistence type="predicted"/>